<dbReference type="Gene3D" id="2.130.10.10">
    <property type="entry name" value="YVTN repeat-like/Quinoprotein amine dehydrogenase"/>
    <property type="match status" value="1"/>
</dbReference>
<accession>A0ABS7DFR6</accession>
<dbReference type="SUPFAM" id="SSF50998">
    <property type="entry name" value="Quinoprotein alcohol dehydrogenase-like"/>
    <property type="match status" value="1"/>
</dbReference>
<dbReference type="EMBL" id="JAGFNY010000011">
    <property type="protein sequence ID" value="MBW7570145.1"/>
    <property type="molecule type" value="Genomic_DNA"/>
</dbReference>
<organism evidence="9 10">
    <name type="scientific">Succinivibrio faecicola</name>
    <dbReference type="NCBI Taxonomy" id="2820300"/>
    <lineage>
        <taxon>Bacteria</taxon>
        <taxon>Pseudomonadati</taxon>
        <taxon>Pseudomonadota</taxon>
        <taxon>Gammaproteobacteria</taxon>
        <taxon>Aeromonadales</taxon>
        <taxon>Succinivibrionaceae</taxon>
        <taxon>Succinivibrio</taxon>
    </lineage>
</organism>
<dbReference type="Pfam" id="PF13360">
    <property type="entry name" value="PQQ_2"/>
    <property type="match status" value="2"/>
</dbReference>
<dbReference type="InterPro" id="IPR002372">
    <property type="entry name" value="PQQ_rpt_dom"/>
</dbReference>
<comment type="similarity">
    <text evidence="4">Belongs to the BamB family.</text>
</comment>
<dbReference type="InterPro" id="IPR011047">
    <property type="entry name" value="Quinoprotein_ADH-like_sf"/>
</dbReference>
<keyword evidence="4" id="KW-0449">Lipoprotein</keyword>
<reference evidence="9 10" key="1">
    <citation type="submission" date="2021-03" db="EMBL/GenBank/DDBJ databases">
        <title>Succinivibrio sp. nov. isolated from feces of cow.</title>
        <authorList>
            <person name="Choi J.-Y."/>
        </authorList>
    </citation>
    <scope>NUCLEOTIDE SEQUENCE [LARGE SCALE GENOMIC DNA]</scope>
    <source>
        <strain evidence="9 10">AGMB01872</strain>
    </source>
</reference>
<feature type="signal peptide" evidence="7">
    <location>
        <begin position="1"/>
        <end position="25"/>
    </location>
</feature>
<feature type="compositionally biased region" description="Acidic residues" evidence="6">
    <location>
        <begin position="502"/>
        <end position="511"/>
    </location>
</feature>
<feature type="domain" description="Pyrrolo-quinoline quinone repeat" evidence="8">
    <location>
        <begin position="46"/>
        <end position="102"/>
    </location>
</feature>
<keyword evidence="10" id="KW-1185">Reference proteome</keyword>
<evidence type="ECO:0000256" key="1">
    <source>
        <dbReference type="ARBA" id="ARBA00022729"/>
    </source>
</evidence>
<dbReference type="InterPro" id="IPR017687">
    <property type="entry name" value="BamB"/>
</dbReference>
<comment type="subunit">
    <text evidence="4">Part of the Bam complex.</text>
</comment>
<evidence type="ECO:0000256" key="7">
    <source>
        <dbReference type="SAM" id="SignalP"/>
    </source>
</evidence>
<feature type="chain" id="PRO_5045403917" description="Outer membrane protein assembly factor BamB" evidence="7">
    <location>
        <begin position="26"/>
        <end position="511"/>
    </location>
</feature>
<dbReference type="HAMAP" id="MF_00923">
    <property type="entry name" value="OM_assembly_BamB"/>
    <property type="match status" value="1"/>
</dbReference>
<dbReference type="InterPro" id="IPR015943">
    <property type="entry name" value="WD40/YVTN_repeat-like_dom_sf"/>
</dbReference>
<proteinExistence type="inferred from homology"/>
<evidence type="ECO:0000256" key="6">
    <source>
        <dbReference type="SAM" id="MobiDB-lite"/>
    </source>
</evidence>
<dbReference type="PANTHER" id="PTHR34512:SF30">
    <property type="entry name" value="OUTER MEMBRANE PROTEIN ASSEMBLY FACTOR BAMB"/>
    <property type="match status" value="1"/>
</dbReference>
<dbReference type="RefSeq" id="WP_219937365.1">
    <property type="nucleotide sequence ID" value="NZ_JAGFNY010000011.1"/>
</dbReference>
<keyword evidence="5" id="KW-0175">Coiled coil</keyword>
<evidence type="ECO:0000256" key="3">
    <source>
        <dbReference type="ARBA" id="ARBA00023237"/>
    </source>
</evidence>
<keyword evidence="1 4" id="KW-0732">Signal</keyword>
<dbReference type="SMART" id="SM00564">
    <property type="entry name" value="PQQ"/>
    <property type="match status" value="5"/>
</dbReference>
<evidence type="ECO:0000313" key="9">
    <source>
        <dbReference type="EMBL" id="MBW7570145.1"/>
    </source>
</evidence>
<dbReference type="InterPro" id="IPR018391">
    <property type="entry name" value="PQQ_b-propeller_rpt"/>
</dbReference>
<dbReference type="PROSITE" id="PS51257">
    <property type="entry name" value="PROKAR_LIPOPROTEIN"/>
    <property type="match status" value="1"/>
</dbReference>
<evidence type="ECO:0000313" key="10">
    <source>
        <dbReference type="Proteomes" id="UP000731465"/>
    </source>
</evidence>
<dbReference type="PANTHER" id="PTHR34512">
    <property type="entry name" value="CELL SURFACE PROTEIN"/>
    <property type="match status" value="1"/>
</dbReference>
<keyword evidence="4" id="KW-0564">Palmitate</keyword>
<keyword evidence="2 4" id="KW-0472">Membrane</keyword>
<evidence type="ECO:0000256" key="2">
    <source>
        <dbReference type="ARBA" id="ARBA00023136"/>
    </source>
</evidence>
<feature type="coiled-coil region" evidence="5">
    <location>
        <begin position="435"/>
        <end position="483"/>
    </location>
</feature>
<evidence type="ECO:0000256" key="5">
    <source>
        <dbReference type="SAM" id="Coils"/>
    </source>
</evidence>
<protein>
    <recommendedName>
        <fullName evidence="4">Outer membrane protein assembly factor BamB</fullName>
    </recommendedName>
</protein>
<name>A0ABS7DFR6_9GAMM</name>
<gene>
    <name evidence="4" type="primary">bamB</name>
    <name evidence="9" type="ORF">J5V48_04475</name>
</gene>
<evidence type="ECO:0000256" key="4">
    <source>
        <dbReference type="HAMAP-Rule" id="MF_00923"/>
    </source>
</evidence>
<sequence>MIKNKLITAALTAAICLVISGCSSNKDLFEPVESPDVDNVFEPLNVWSYSTQGSDDFFSQLTPVVSHSVMYVAGRDGKIYAINVKDGSKRWKIDLSDEDENDNKRSARLSGGVATRGKYIAVGSENGYLYVMNRKDGSIYYKAFVGSEIVTSPVFNASGDKIFVMDSVGRLSAFSLTTKAKIWESGDLSESLHLRSQSKPVAVGDELVVIGTASGRVMMLSQLDGFVLNQVGVGQNNGSSDLDRMSDVSSTPLLIGSEMYTTAYNSGFVRYSLEKQAVTSRLSYHSSKDIAYDDNYFVLTGDNGHVYCVRRSDNVEAWVNTQLGYRNVTAPVIYGNYAVVGDLEGYVYFMNLNDGVIDSKIKVSSSPIYVAPFIVGNCLVVYSSDGSVDLICYDPIDMVQPKKRFTDLEKVSGITSALIASKAMTENLGIGTSTREAIEQRREEARKLVAQIQAQERAIEAQIREYQRQKTEYEKRVAEYEKKQREELSGYGLMPSAGVKSEDDEEFIEVE</sequence>
<comment type="subcellular location">
    <subcellularLocation>
        <location evidence="4">Cell outer membrane</location>
        <topology evidence="4">Lipid-anchor</topology>
    </subcellularLocation>
</comment>
<feature type="domain" description="Pyrrolo-quinoline quinone repeat" evidence="8">
    <location>
        <begin position="108"/>
        <end position="318"/>
    </location>
</feature>
<comment type="caution">
    <text evidence="9">The sequence shown here is derived from an EMBL/GenBank/DDBJ whole genome shotgun (WGS) entry which is preliminary data.</text>
</comment>
<feature type="region of interest" description="Disordered" evidence="6">
    <location>
        <begin position="491"/>
        <end position="511"/>
    </location>
</feature>
<dbReference type="Proteomes" id="UP000731465">
    <property type="component" value="Unassembled WGS sequence"/>
</dbReference>
<evidence type="ECO:0000259" key="8">
    <source>
        <dbReference type="Pfam" id="PF13360"/>
    </source>
</evidence>
<keyword evidence="3 4" id="KW-0998">Cell outer membrane</keyword>
<comment type="function">
    <text evidence="4">Part of the outer membrane protein assembly complex, which is involved in assembly and insertion of beta-barrel proteins into the outer membrane.</text>
</comment>